<dbReference type="Pfam" id="PF03772">
    <property type="entry name" value="Competence"/>
    <property type="match status" value="1"/>
</dbReference>
<evidence type="ECO:0000256" key="1">
    <source>
        <dbReference type="ARBA" id="ARBA00004651"/>
    </source>
</evidence>
<evidence type="ECO:0000256" key="2">
    <source>
        <dbReference type="ARBA" id="ARBA00022475"/>
    </source>
</evidence>
<dbReference type="PANTHER" id="PTHR30619:SF7">
    <property type="entry name" value="BETA-LACTAMASE DOMAIN PROTEIN"/>
    <property type="match status" value="1"/>
</dbReference>
<proteinExistence type="predicted"/>
<gene>
    <name evidence="8" type="ORF">A3E44_01515</name>
</gene>
<evidence type="ECO:0000259" key="7">
    <source>
        <dbReference type="Pfam" id="PF03772"/>
    </source>
</evidence>
<dbReference type="EMBL" id="MGGW01000009">
    <property type="protein sequence ID" value="OGM54818.1"/>
    <property type="molecule type" value="Genomic_DNA"/>
</dbReference>
<keyword evidence="4 6" id="KW-1133">Transmembrane helix</keyword>
<sequence length="352" mass="39120">MRFGFYAFLVLLVLFRIYVSRSIFKDGDKIRITDKVVSEPLYFDSSQRIILQNLKIYLPKYPVISYADNVVVEGVVDGDRLKNPRLIDVKENTGFLYQFRGKVIEVYRKSLPEPHSSLVAGITLGSKSSMPQDFWEGLRKTGTLHVVVASGMNVTFVAKFLIESLVLFINRRRAVIVGLLGVWVYALLSGFDAPIVRASVMGSIAFGAGAFGRLSFAMNALFLSALIMLVAKPEWLVDTGFELSFLATLGLVLFESKIRSKLDIFPRIFKESLSATLSAQIAVSPLLLFVFGYLNLLSPLINVLILWTVPAIMIIGAIGGIVGVIFEPLGQMVLMLAYPLTLWFTLIIDLFS</sequence>
<keyword evidence="3 6" id="KW-0812">Transmembrane</keyword>
<evidence type="ECO:0000256" key="3">
    <source>
        <dbReference type="ARBA" id="ARBA00022692"/>
    </source>
</evidence>
<feature type="transmembrane region" description="Helical" evidence="6">
    <location>
        <begin position="300"/>
        <end position="326"/>
    </location>
</feature>
<feature type="transmembrane region" description="Helical" evidence="6">
    <location>
        <begin position="275"/>
        <end position="294"/>
    </location>
</feature>
<feature type="transmembrane region" description="Helical" evidence="6">
    <location>
        <begin position="6"/>
        <end position="24"/>
    </location>
</feature>
<evidence type="ECO:0000313" key="9">
    <source>
        <dbReference type="Proteomes" id="UP000178603"/>
    </source>
</evidence>
<accession>A0A1F8AU54</accession>
<evidence type="ECO:0000256" key="6">
    <source>
        <dbReference type="SAM" id="Phobius"/>
    </source>
</evidence>
<comment type="caution">
    <text evidence="8">The sequence shown here is derived from an EMBL/GenBank/DDBJ whole genome shotgun (WGS) entry which is preliminary data.</text>
</comment>
<dbReference type="PANTHER" id="PTHR30619">
    <property type="entry name" value="DNA INTERNALIZATION/COMPETENCE PROTEIN COMEC/REC2"/>
    <property type="match status" value="1"/>
</dbReference>
<feature type="transmembrane region" description="Helical" evidence="6">
    <location>
        <begin position="142"/>
        <end position="162"/>
    </location>
</feature>
<reference evidence="8 9" key="1">
    <citation type="journal article" date="2016" name="Nat. Commun.">
        <title>Thousands of microbial genomes shed light on interconnected biogeochemical processes in an aquifer system.</title>
        <authorList>
            <person name="Anantharaman K."/>
            <person name="Brown C.T."/>
            <person name="Hug L.A."/>
            <person name="Sharon I."/>
            <person name="Castelle C.J."/>
            <person name="Probst A.J."/>
            <person name="Thomas B.C."/>
            <person name="Singh A."/>
            <person name="Wilkins M.J."/>
            <person name="Karaoz U."/>
            <person name="Brodie E.L."/>
            <person name="Williams K.H."/>
            <person name="Hubbard S.S."/>
            <person name="Banfield J.F."/>
        </authorList>
    </citation>
    <scope>NUCLEOTIDE SEQUENCE [LARGE SCALE GENOMIC DNA]</scope>
</reference>
<feature type="domain" description="ComEC/Rec2-related protein" evidence="7">
    <location>
        <begin position="122"/>
        <end position="349"/>
    </location>
</feature>
<feature type="transmembrane region" description="Helical" evidence="6">
    <location>
        <begin position="203"/>
        <end position="229"/>
    </location>
</feature>
<dbReference type="NCBIfam" id="TIGR00360">
    <property type="entry name" value="ComEC_N-term"/>
    <property type="match status" value="1"/>
</dbReference>
<evidence type="ECO:0000256" key="5">
    <source>
        <dbReference type="ARBA" id="ARBA00023136"/>
    </source>
</evidence>
<keyword evidence="5 6" id="KW-0472">Membrane</keyword>
<protein>
    <recommendedName>
        <fullName evidence="7">ComEC/Rec2-related protein domain-containing protein</fullName>
    </recommendedName>
</protein>
<organism evidence="8 9">
    <name type="scientific">Candidatus Woesebacteria bacterium RIFCSPHIGHO2_12_FULL_41_24</name>
    <dbReference type="NCBI Taxonomy" id="1802510"/>
    <lineage>
        <taxon>Bacteria</taxon>
        <taxon>Candidatus Woeseibacteriota</taxon>
    </lineage>
</organism>
<keyword evidence="2" id="KW-1003">Cell membrane</keyword>
<feature type="transmembrane region" description="Helical" evidence="6">
    <location>
        <begin position="174"/>
        <end position="191"/>
    </location>
</feature>
<feature type="transmembrane region" description="Helical" evidence="6">
    <location>
        <begin position="333"/>
        <end position="351"/>
    </location>
</feature>
<dbReference type="AlphaFoldDB" id="A0A1F8AU54"/>
<evidence type="ECO:0000256" key="4">
    <source>
        <dbReference type="ARBA" id="ARBA00022989"/>
    </source>
</evidence>
<dbReference type="Proteomes" id="UP000178603">
    <property type="component" value="Unassembled WGS sequence"/>
</dbReference>
<name>A0A1F8AU54_9BACT</name>
<dbReference type="InterPro" id="IPR052159">
    <property type="entry name" value="Competence_DNA_uptake"/>
</dbReference>
<evidence type="ECO:0000313" key="8">
    <source>
        <dbReference type="EMBL" id="OGM54818.1"/>
    </source>
</evidence>
<dbReference type="GO" id="GO:0005886">
    <property type="term" value="C:plasma membrane"/>
    <property type="evidence" value="ECO:0007669"/>
    <property type="project" value="UniProtKB-SubCell"/>
</dbReference>
<dbReference type="InterPro" id="IPR004477">
    <property type="entry name" value="ComEC_N"/>
</dbReference>
<comment type="subcellular location">
    <subcellularLocation>
        <location evidence="1">Cell membrane</location>
        <topology evidence="1">Multi-pass membrane protein</topology>
    </subcellularLocation>
</comment>